<dbReference type="AlphaFoldDB" id="B6G109"/>
<comment type="caution">
    <text evidence="1">The sequence shown here is derived from an EMBL/GenBank/DDBJ whole genome shotgun (WGS) entry which is preliminary data.</text>
</comment>
<dbReference type="InterPro" id="IPR013785">
    <property type="entry name" value="Aldolase_TIM"/>
</dbReference>
<proteinExistence type="predicted"/>
<name>B6G109_PEPHT</name>
<gene>
    <name evidence="1" type="ORF">CLOHIR_01815</name>
</gene>
<dbReference type="STRING" id="500633.CLOHIR_01815"/>
<sequence>MKQRKYKIIDIIKIENRTCADYEISGLIIEDNLIPVDSIINIIIQGINGIIIRIFDEIKDLNKAIIYICNSIAIRNKEIVFNKSKYEIQKITVDKTEIVQNLANEIATKSIFNGLRDFHEHRGRLCNRCMQGVHRCIECG</sequence>
<evidence type="ECO:0000313" key="2">
    <source>
        <dbReference type="Proteomes" id="UP000003178"/>
    </source>
</evidence>
<reference evidence="1 2" key="1">
    <citation type="submission" date="2008-09" db="EMBL/GenBank/DDBJ databases">
        <authorList>
            <person name="Fulton L."/>
            <person name="Clifton S."/>
            <person name="Fulton B."/>
            <person name="Xu J."/>
            <person name="Minx P."/>
            <person name="Pepin K.H."/>
            <person name="Johnson M."/>
            <person name="Thiruvilangam P."/>
            <person name="Bhonagiri V."/>
            <person name="Nash W.E."/>
            <person name="Mardis E.R."/>
            <person name="Wilson R.K."/>
        </authorList>
    </citation>
    <scope>NUCLEOTIDE SEQUENCE [LARGE SCALE GENOMIC DNA]</scope>
    <source>
        <strain evidence="1 2">DSM 13275</strain>
    </source>
</reference>
<dbReference type="eggNOG" id="COG0119">
    <property type="taxonomic scope" value="Bacteria"/>
</dbReference>
<organism evidence="1 2">
    <name type="scientific">Peptacetobacter hiranonis (strain DSM 13275 / JCM 10541 / KCTC 15199 / TO-931)</name>
    <name type="common">Clostridium hiranonis</name>
    <dbReference type="NCBI Taxonomy" id="500633"/>
    <lineage>
        <taxon>Bacteria</taxon>
        <taxon>Bacillati</taxon>
        <taxon>Bacillota</taxon>
        <taxon>Clostridia</taxon>
        <taxon>Peptostreptococcales</taxon>
        <taxon>Peptostreptococcaceae</taxon>
        <taxon>Peptacetobacter</taxon>
    </lineage>
</organism>
<dbReference type="Gene3D" id="3.20.20.70">
    <property type="entry name" value="Aldolase class I"/>
    <property type="match status" value="1"/>
</dbReference>
<evidence type="ECO:0000313" key="1">
    <source>
        <dbReference type="EMBL" id="EEA84584.1"/>
    </source>
</evidence>
<dbReference type="EMBL" id="ABWP01000070">
    <property type="protein sequence ID" value="EEA84584.1"/>
    <property type="molecule type" value="Genomic_DNA"/>
</dbReference>
<dbReference type="Proteomes" id="UP000003178">
    <property type="component" value="Unassembled WGS sequence"/>
</dbReference>
<protein>
    <submittedName>
        <fullName evidence="1">Uncharacterized protein</fullName>
    </submittedName>
</protein>
<keyword evidence="2" id="KW-1185">Reference proteome</keyword>
<dbReference type="HOGENOM" id="CLU_1831664_0_0_9"/>
<accession>B6G109</accession>
<dbReference type="RefSeq" id="WP_006440677.1">
    <property type="nucleotide sequence ID" value="NZ_DS995358.1"/>
</dbReference>
<reference evidence="1 2" key="2">
    <citation type="submission" date="2008-10" db="EMBL/GenBank/DDBJ databases">
        <title>Draft genome sequence of Clostridium hiranonis (DSM 13275).</title>
        <authorList>
            <person name="Sudarsanam P."/>
            <person name="Ley R."/>
            <person name="Guruge J."/>
            <person name="Turnbaugh P.J."/>
            <person name="Mahowald M."/>
            <person name="Liep D."/>
            <person name="Gordon J."/>
        </authorList>
    </citation>
    <scope>NUCLEOTIDE SEQUENCE [LARGE SCALE GENOMIC DNA]</scope>
    <source>
        <strain evidence="1 2">DSM 13275</strain>
    </source>
</reference>